<dbReference type="OrthoDB" id="7345863at2"/>
<dbReference type="RefSeq" id="WP_136392655.1">
    <property type="nucleotide sequence ID" value="NZ_SSND01000001.1"/>
</dbReference>
<evidence type="ECO:0000313" key="2">
    <source>
        <dbReference type="Proteomes" id="UP000309450"/>
    </source>
</evidence>
<protein>
    <submittedName>
        <fullName evidence="1">Uncharacterized protein</fullName>
    </submittedName>
</protein>
<proteinExistence type="predicted"/>
<name>A0A4S3MQB9_9RHOB</name>
<dbReference type="AlphaFoldDB" id="A0A4S3MQB9"/>
<dbReference type="Proteomes" id="UP000309450">
    <property type="component" value="Unassembled WGS sequence"/>
</dbReference>
<sequence>MVAAGPGWRRIGPDPAIAAWAEAARPVAEAAIAASDEPWRCGGTWFVGVDALPNGPDGAIAGAAFPWGVLGLSPEPLHRAQLSTVRAGYPRPSGAESEAAFRFRRDRDAAHLDGLLAEGTEKRRFLREPHGWILGIALNGCDPGAAPLVVWEGSHRIMLAAFRAAMAGTEDPGAVDVTVVYQAARRRVFDECPRRALPGRVGEAVLLHRALIHGVAPWSEGATAPETGRIVAYFRPLLPSVTDWLAEARDG</sequence>
<gene>
    <name evidence="1" type="ORF">E7811_00515</name>
</gene>
<dbReference type="SUPFAM" id="SSF51197">
    <property type="entry name" value="Clavaminate synthase-like"/>
    <property type="match status" value="1"/>
</dbReference>
<dbReference type="Gene3D" id="2.60.120.620">
    <property type="entry name" value="q2cbj1_9rhob like domain"/>
    <property type="match status" value="1"/>
</dbReference>
<comment type="caution">
    <text evidence="1">The sequence shown here is derived from an EMBL/GenBank/DDBJ whole genome shotgun (WGS) entry which is preliminary data.</text>
</comment>
<organism evidence="1 2">
    <name type="scientific">Aliigemmobacter aestuarii</name>
    <dbReference type="NCBI Taxonomy" id="1445661"/>
    <lineage>
        <taxon>Bacteria</taxon>
        <taxon>Pseudomonadati</taxon>
        <taxon>Pseudomonadota</taxon>
        <taxon>Alphaproteobacteria</taxon>
        <taxon>Rhodobacterales</taxon>
        <taxon>Paracoccaceae</taxon>
        <taxon>Aliigemmobacter</taxon>
    </lineage>
</organism>
<accession>A0A4S3MQB9</accession>
<evidence type="ECO:0000313" key="1">
    <source>
        <dbReference type="EMBL" id="THD84274.1"/>
    </source>
</evidence>
<dbReference type="EMBL" id="SSND01000001">
    <property type="protein sequence ID" value="THD84274.1"/>
    <property type="molecule type" value="Genomic_DNA"/>
</dbReference>
<reference evidence="1 2" key="1">
    <citation type="submission" date="2019-04" db="EMBL/GenBank/DDBJ databases">
        <title>Draft genome sequence of Gemmobacter aestuarii sp. nov.</title>
        <authorList>
            <person name="Hameed A."/>
            <person name="Lin S.-Y."/>
            <person name="Shahina M."/>
            <person name="Lai W.-A."/>
            <person name="Young C.-C."/>
        </authorList>
    </citation>
    <scope>NUCLEOTIDE SEQUENCE [LARGE SCALE GENOMIC DNA]</scope>
    <source>
        <strain evidence="1 2">CC-PW-75</strain>
    </source>
</reference>
<keyword evidence="2" id="KW-1185">Reference proteome</keyword>